<dbReference type="PANTHER" id="PTHR11353">
    <property type="entry name" value="CHAPERONIN"/>
    <property type="match status" value="1"/>
</dbReference>
<dbReference type="FunFam" id="1.10.560.10:FF:000070">
    <property type="entry name" value="Uncharacterized protein"/>
    <property type="match status" value="1"/>
</dbReference>
<keyword evidence="12" id="KW-1185">Reference proteome</keyword>
<keyword evidence="7 10" id="KW-0143">Chaperone</keyword>
<dbReference type="PROSITE" id="PS00750">
    <property type="entry name" value="TCP1_1"/>
    <property type="match status" value="1"/>
</dbReference>
<dbReference type="NCBIfam" id="NF041083">
    <property type="entry name" value="thermosome_beta"/>
    <property type="match status" value="1"/>
</dbReference>
<dbReference type="Proteomes" id="UP000236161">
    <property type="component" value="Unassembled WGS sequence"/>
</dbReference>
<proteinExistence type="inferred from homology"/>
<evidence type="ECO:0000256" key="8">
    <source>
        <dbReference type="ARBA" id="ARBA00024677"/>
    </source>
</evidence>
<keyword evidence="4" id="KW-0963">Cytoplasm</keyword>
<keyword evidence="5 10" id="KW-0547">Nucleotide-binding</keyword>
<evidence type="ECO:0000313" key="12">
    <source>
        <dbReference type="Proteomes" id="UP000236161"/>
    </source>
</evidence>
<evidence type="ECO:0000256" key="1">
    <source>
        <dbReference type="ARBA" id="ARBA00004496"/>
    </source>
</evidence>
<dbReference type="Gene3D" id="1.10.560.10">
    <property type="entry name" value="GroEL-like equatorial domain"/>
    <property type="match status" value="1"/>
</dbReference>
<dbReference type="GO" id="GO:0005524">
    <property type="term" value="F:ATP binding"/>
    <property type="evidence" value="ECO:0007669"/>
    <property type="project" value="UniProtKB-KW"/>
</dbReference>
<dbReference type="GO" id="GO:0051082">
    <property type="term" value="F:unfolded protein binding"/>
    <property type="evidence" value="ECO:0007669"/>
    <property type="project" value="InterPro"/>
</dbReference>
<dbReference type="InterPro" id="IPR053374">
    <property type="entry name" value="TCP-1_chaperonin"/>
</dbReference>
<dbReference type="FunFam" id="3.30.260.10:FF:000005">
    <property type="entry name" value="T-complex protein 1 subunit alpha"/>
    <property type="match status" value="1"/>
</dbReference>
<protein>
    <recommendedName>
        <fullName evidence="3">T-complex protein 1 subunit alpha</fullName>
    </recommendedName>
    <alternativeName>
        <fullName evidence="9">CCT-alpha</fullName>
    </alternativeName>
</protein>
<dbReference type="InterPro" id="IPR012715">
    <property type="entry name" value="Chap_CCT_alpha"/>
</dbReference>
<dbReference type="GO" id="GO:0140662">
    <property type="term" value="F:ATP-dependent protein folding chaperone"/>
    <property type="evidence" value="ECO:0007669"/>
    <property type="project" value="InterPro"/>
</dbReference>
<evidence type="ECO:0000256" key="4">
    <source>
        <dbReference type="ARBA" id="ARBA00022490"/>
    </source>
</evidence>
<organism evidence="11 12">
    <name type="scientific">Apostasia shenzhenica</name>
    <dbReference type="NCBI Taxonomy" id="1088818"/>
    <lineage>
        <taxon>Eukaryota</taxon>
        <taxon>Viridiplantae</taxon>
        <taxon>Streptophyta</taxon>
        <taxon>Embryophyta</taxon>
        <taxon>Tracheophyta</taxon>
        <taxon>Spermatophyta</taxon>
        <taxon>Magnoliopsida</taxon>
        <taxon>Liliopsida</taxon>
        <taxon>Asparagales</taxon>
        <taxon>Orchidaceae</taxon>
        <taxon>Apostasioideae</taxon>
        <taxon>Apostasia</taxon>
    </lineage>
</organism>
<dbReference type="OrthoDB" id="10248520at2759"/>
<dbReference type="SUPFAM" id="SSF48592">
    <property type="entry name" value="GroEL equatorial domain-like"/>
    <property type="match status" value="1"/>
</dbReference>
<dbReference type="PRINTS" id="PR00304">
    <property type="entry name" value="TCOMPLEXTCP1"/>
</dbReference>
<sequence length="546" mass="59089">MAIMAQTPDILGERQSGQDVRTQNVVACQAVANIVKSSLGPVGLDKMLVDDIGDVTITNDGATILKMLEVEHPAAKVLVELAELQDREVGDGTTSVVIVAAELLKRANDLVRNKIHPTSIISGYRLAMREACKYVDEKLAVKVEKLGKDSLINCAKTSMSSKLIGTDSDFFANLVVDAVQAVKTTNARGEVKYPIKGINVLKAHGKSAKDSYLLNGYALNMGRAAQGMPSKVAPARIACLDFNLQKTKLQFGVQVLVSDPRELEKIRQRESDITKERIEKLLKAGANVVLTTKGVDDMALKYFVESGAIAVRRVRKEDLRHIAKASGATVVTTFADMEGEETFDASFLGHADEVVEERIADDDVILVKGTKTSSAVSLILRGANDFMLDEMDRSLHDGLSIVKRTLESNMVVAGGGAVEAALSVYLENLATTLGSREQLAIAEFAESLLIIPKVLAVNAAKDATELVAKLRAYHHAAQTKADKQHLSSMGLDLSKGNIRNNLEAGVIEPAMSKVKIIQFATEAAITILRIDDMIKLVKDEQENDEE</sequence>
<dbReference type="SUPFAM" id="SSF52029">
    <property type="entry name" value="GroEL apical domain-like"/>
    <property type="match status" value="1"/>
</dbReference>
<dbReference type="PROSITE" id="PS00751">
    <property type="entry name" value="TCP1_2"/>
    <property type="match status" value="1"/>
</dbReference>
<name>A0A2I0AWY3_9ASPA</name>
<dbReference type="InterPro" id="IPR002423">
    <property type="entry name" value="Cpn60/GroEL/TCP-1"/>
</dbReference>
<dbReference type="InterPro" id="IPR027410">
    <property type="entry name" value="TCP-1-like_intermed_sf"/>
</dbReference>
<dbReference type="InterPro" id="IPR017998">
    <property type="entry name" value="Chaperone_TCP-1"/>
</dbReference>
<dbReference type="STRING" id="1088818.A0A2I0AWY3"/>
<keyword evidence="6 10" id="KW-0067">ATP-binding</keyword>
<gene>
    <name evidence="11" type="primary">CCT1</name>
    <name evidence="11" type="ORF">AXF42_Ash009737</name>
</gene>
<dbReference type="NCBIfam" id="TIGR02340">
    <property type="entry name" value="chap_CCT_alpha"/>
    <property type="match status" value="1"/>
</dbReference>
<dbReference type="Gene3D" id="3.30.260.10">
    <property type="entry name" value="TCP-1-like chaperonin intermediate domain"/>
    <property type="match status" value="1"/>
</dbReference>
<dbReference type="InterPro" id="IPR054827">
    <property type="entry name" value="thermosome_alpha"/>
</dbReference>
<dbReference type="InterPro" id="IPR027409">
    <property type="entry name" value="GroEL-like_apical_dom_sf"/>
</dbReference>
<dbReference type="GO" id="GO:0016887">
    <property type="term" value="F:ATP hydrolysis activity"/>
    <property type="evidence" value="ECO:0007669"/>
    <property type="project" value="InterPro"/>
</dbReference>
<dbReference type="InterPro" id="IPR002194">
    <property type="entry name" value="Chaperonin_TCP-1_CS"/>
</dbReference>
<dbReference type="Pfam" id="PF00118">
    <property type="entry name" value="Cpn60_TCP1"/>
    <property type="match status" value="1"/>
</dbReference>
<comment type="subcellular location">
    <subcellularLocation>
        <location evidence="1">Cytoplasm</location>
    </subcellularLocation>
</comment>
<dbReference type="Gene3D" id="3.50.7.10">
    <property type="entry name" value="GroEL"/>
    <property type="match status" value="1"/>
</dbReference>
<reference evidence="11 12" key="1">
    <citation type="journal article" date="2017" name="Nature">
        <title>The Apostasia genome and the evolution of orchids.</title>
        <authorList>
            <person name="Zhang G.Q."/>
            <person name="Liu K.W."/>
            <person name="Li Z."/>
            <person name="Lohaus R."/>
            <person name="Hsiao Y.Y."/>
            <person name="Niu S.C."/>
            <person name="Wang J.Y."/>
            <person name="Lin Y.C."/>
            <person name="Xu Q."/>
            <person name="Chen L.J."/>
            <person name="Yoshida K."/>
            <person name="Fujiwara S."/>
            <person name="Wang Z.W."/>
            <person name="Zhang Y.Q."/>
            <person name="Mitsuda N."/>
            <person name="Wang M."/>
            <person name="Liu G.H."/>
            <person name="Pecoraro L."/>
            <person name="Huang H.X."/>
            <person name="Xiao X.J."/>
            <person name="Lin M."/>
            <person name="Wu X.Y."/>
            <person name="Wu W.L."/>
            <person name="Chen Y.Y."/>
            <person name="Chang S.B."/>
            <person name="Sakamoto S."/>
            <person name="Ohme-Takagi M."/>
            <person name="Yagi M."/>
            <person name="Zeng S.J."/>
            <person name="Shen C.Y."/>
            <person name="Yeh C.M."/>
            <person name="Luo Y.B."/>
            <person name="Tsai W.C."/>
            <person name="Van de Peer Y."/>
            <person name="Liu Z.J."/>
        </authorList>
    </citation>
    <scope>NUCLEOTIDE SEQUENCE [LARGE SCALE GENOMIC DNA]</scope>
    <source>
        <strain evidence="12">cv. Shenzhen</strain>
        <tissue evidence="11">Stem</tissue>
    </source>
</reference>
<evidence type="ECO:0000256" key="9">
    <source>
        <dbReference type="ARBA" id="ARBA00030049"/>
    </source>
</evidence>
<dbReference type="EMBL" id="KZ451942">
    <property type="protein sequence ID" value="PKA60053.1"/>
    <property type="molecule type" value="Genomic_DNA"/>
</dbReference>
<evidence type="ECO:0000256" key="5">
    <source>
        <dbReference type="ARBA" id="ARBA00022741"/>
    </source>
</evidence>
<dbReference type="GO" id="GO:0005737">
    <property type="term" value="C:cytoplasm"/>
    <property type="evidence" value="ECO:0007669"/>
    <property type="project" value="UniProtKB-SubCell"/>
</dbReference>
<dbReference type="PROSITE" id="PS00995">
    <property type="entry name" value="TCP1_3"/>
    <property type="match status" value="1"/>
</dbReference>
<comment type="function">
    <text evidence="8">Molecular chaperone; assists the folding of proteins upon ATP hydrolysis. Known to play a role, in vitro, in the folding of actin and tubulin.</text>
</comment>
<evidence type="ECO:0000256" key="6">
    <source>
        <dbReference type="ARBA" id="ARBA00022840"/>
    </source>
</evidence>
<dbReference type="SUPFAM" id="SSF54849">
    <property type="entry name" value="GroEL-intermediate domain like"/>
    <property type="match status" value="1"/>
</dbReference>
<dbReference type="NCBIfam" id="NF041082">
    <property type="entry name" value="thermosome_alpha"/>
    <property type="match status" value="1"/>
</dbReference>
<evidence type="ECO:0000256" key="3">
    <source>
        <dbReference type="ARBA" id="ARBA00014424"/>
    </source>
</evidence>
<dbReference type="FunFam" id="3.50.7.10:FF:000009">
    <property type="entry name" value="T-complex protein 1 subunit alpha"/>
    <property type="match status" value="1"/>
</dbReference>
<evidence type="ECO:0000256" key="7">
    <source>
        <dbReference type="ARBA" id="ARBA00023186"/>
    </source>
</evidence>
<evidence type="ECO:0000256" key="10">
    <source>
        <dbReference type="RuleBase" id="RU004187"/>
    </source>
</evidence>
<comment type="similarity">
    <text evidence="2 10">Belongs to the TCP-1 chaperonin family.</text>
</comment>
<dbReference type="CDD" id="cd03335">
    <property type="entry name" value="TCP1_alpha"/>
    <property type="match status" value="1"/>
</dbReference>
<dbReference type="AlphaFoldDB" id="A0A2I0AWY3"/>
<evidence type="ECO:0000256" key="2">
    <source>
        <dbReference type="ARBA" id="ARBA00008020"/>
    </source>
</evidence>
<accession>A0A2I0AWY3</accession>
<evidence type="ECO:0000313" key="11">
    <source>
        <dbReference type="EMBL" id="PKA60053.1"/>
    </source>
</evidence>
<dbReference type="InterPro" id="IPR027413">
    <property type="entry name" value="GROEL-like_equatorial_sf"/>
</dbReference>